<evidence type="ECO:0000313" key="4">
    <source>
        <dbReference type="Proteomes" id="UP000783863"/>
    </source>
</evidence>
<proteinExistence type="predicted"/>
<gene>
    <name evidence="3" type="ORF">EGD98_08045</name>
</gene>
<dbReference type="PANTHER" id="PTHR34988">
    <property type="entry name" value="PROTEIN, PUTATIVE-RELATED"/>
    <property type="match status" value="1"/>
</dbReference>
<keyword evidence="4" id="KW-1185">Reference proteome</keyword>
<comment type="caution">
    <text evidence="3">The sequence shown here is derived from an EMBL/GenBank/DDBJ whole genome shotgun (WGS) entry which is preliminary data.</text>
</comment>
<dbReference type="CDD" id="cd11378">
    <property type="entry name" value="DUF296"/>
    <property type="match status" value="1"/>
</dbReference>
<evidence type="ECO:0000259" key="2">
    <source>
        <dbReference type="PROSITE" id="PS51742"/>
    </source>
</evidence>
<dbReference type="GO" id="GO:0003677">
    <property type="term" value="F:DNA binding"/>
    <property type="evidence" value="ECO:0007669"/>
    <property type="project" value="UniProtKB-KW"/>
</dbReference>
<evidence type="ECO:0000313" key="3">
    <source>
        <dbReference type="EMBL" id="MBX0303622.1"/>
    </source>
</evidence>
<feature type="compositionally biased region" description="Basic and acidic residues" evidence="1">
    <location>
        <begin position="145"/>
        <end position="156"/>
    </location>
</feature>
<feature type="region of interest" description="Disordered" evidence="1">
    <location>
        <begin position="140"/>
        <end position="165"/>
    </location>
</feature>
<keyword evidence="3" id="KW-0238">DNA-binding</keyword>
<evidence type="ECO:0000256" key="1">
    <source>
        <dbReference type="SAM" id="MobiDB-lite"/>
    </source>
</evidence>
<dbReference type="EMBL" id="RKLQ01000001">
    <property type="protein sequence ID" value="MBX0303622.1"/>
    <property type="molecule type" value="Genomic_DNA"/>
</dbReference>
<dbReference type="Pfam" id="PF03479">
    <property type="entry name" value="PCC"/>
    <property type="match status" value="1"/>
</dbReference>
<name>A0A8J7YDT0_9EURY</name>
<dbReference type="Proteomes" id="UP000783863">
    <property type="component" value="Unassembled WGS sequence"/>
</dbReference>
<feature type="domain" description="PPC" evidence="2">
    <location>
        <begin position="6"/>
        <end position="147"/>
    </location>
</feature>
<dbReference type="PROSITE" id="PS51742">
    <property type="entry name" value="PPC"/>
    <property type="match status" value="1"/>
</dbReference>
<organism evidence="3 4">
    <name type="scientific">Haloarcula salinisoli</name>
    <dbReference type="NCBI Taxonomy" id="2487746"/>
    <lineage>
        <taxon>Archaea</taxon>
        <taxon>Methanobacteriati</taxon>
        <taxon>Methanobacteriota</taxon>
        <taxon>Stenosarchaea group</taxon>
        <taxon>Halobacteria</taxon>
        <taxon>Halobacteriales</taxon>
        <taxon>Haloarculaceae</taxon>
        <taxon>Haloarcula</taxon>
    </lineage>
</organism>
<protein>
    <submittedName>
        <fullName evidence="3">DNA-binding protein</fullName>
    </submittedName>
</protein>
<dbReference type="AlphaFoldDB" id="A0A8J7YDT0"/>
<dbReference type="Gene3D" id="3.30.1330.80">
    <property type="entry name" value="Hypothetical protein, similar to alpha- acetolactate decarboxylase, domain 2"/>
    <property type="match status" value="1"/>
</dbReference>
<dbReference type="PANTHER" id="PTHR34988:SF1">
    <property type="entry name" value="DNA-BINDING PROTEIN"/>
    <property type="match status" value="1"/>
</dbReference>
<dbReference type="SUPFAM" id="SSF117856">
    <property type="entry name" value="AF0104/ALDC/Ptd012-like"/>
    <property type="match status" value="1"/>
</dbReference>
<reference evidence="3" key="1">
    <citation type="submission" date="2021-06" db="EMBL/GenBank/DDBJ databases">
        <title>Halomicroarcula sp. F24A a new haloarchaeum isolated from saline soil.</title>
        <authorList>
            <person name="Duran-Viseras A."/>
            <person name="Sanchez-Porro C."/>
            <person name="Ventosa A."/>
        </authorList>
    </citation>
    <scope>NUCLEOTIDE SEQUENCE</scope>
    <source>
        <strain evidence="3">F24A</strain>
    </source>
</reference>
<accession>A0A8J7YDT0</accession>
<sequence length="165" mass="17969">MEIRSVQSVGEYVGTMKPGEDWRAELEAMYAAADADAAWFTAIGGVTDAEVSFYDQTTCSYGPTKFDEPMEVAACTGNVAQIAGDESAPYAHTHAVLARSDGSIVAGHLNAATVFVGEVYMRVFDTEFTREAAETPVLQTDESWDERVNDGERETDPVTGLQLWR</sequence>
<dbReference type="InterPro" id="IPR005175">
    <property type="entry name" value="PPC_dom"/>
</dbReference>